<feature type="compositionally biased region" description="Basic and acidic residues" evidence="2">
    <location>
        <begin position="768"/>
        <end position="778"/>
    </location>
</feature>
<evidence type="ECO:0000256" key="2">
    <source>
        <dbReference type="SAM" id="MobiDB-lite"/>
    </source>
</evidence>
<feature type="compositionally biased region" description="Polar residues" evidence="2">
    <location>
        <begin position="817"/>
        <end position="827"/>
    </location>
</feature>
<keyword evidence="4" id="KW-1185">Reference proteome</keyword>
<evidence type="ECO:0008006" key="5">
    <source>
        <dbReference type="Google" id="ProtNLM"/>
    </source>
</evidence>
<keyword evidence="1" id="KW-0175">Coiled coil</keyword>
<evidence type="ECO:0000256" key="1">
    <source>
        <dbReference type="SAM" id="Coils"/>
    </source>
</evidence>
<dbReference type="Proteomes" id="UP001642483">
    <property type="component" value="Unassembled WGS sequence"/>
</dbReference>
<sequence length="869" mass="97684">MWNVAKAAGAFKGLEKKHHGGASEARTPGSVAGGDVEQDDDKARKKTLPCSPDKLTSPGVTPEEQKNDVINNTEIQRLAIKDENLAKLRQTQKHANNENRDDEKMTSYAVRKAKPQCPSKLKPSKKIVVARVAPPNAEPKQTDHSVPSGPRYAKDGRIIPHSVLGSVQNFVEEAIRRNDLRPDSPAVTDVVKGEQRLDATKYLRPKSPQNELIPTALDQEKALLNWRKRMADRKRQQGYISSLLQKPPDRLVMNQDDEYRSIQEKRKLLDRAIPAVDYGKGYRVGSEFWGQRESFGDDLKGIKMTLTKTEKGSPVEFEHIGKPTSVKHEIGATWTGERPTADPRRNWYSSRYLKRRTRELEAIMTELDPYRPAIADLEVIGNLDQSETAVRRNYDEAHGLYDATGVLWDQKVTDGDPLSKYPDVISKPVIGPSIVFNGTRASWNGSSTEHKDKVGVVARVTFETKATERTSSDLVVENDGTTAIYFEWRKIPRPPAFESLKPDTLQRFYFNTGQGVILPGDTKKFPFVFKSPNAGIFTETWELLTRPTVMGGAALQVVLKGIALQDDSSTEERMRIEKELEAREAKVVVKRIIEDIVRGIQSPERSPSPIDAYITEEEVFSRKNPGCFYDHETILELKNIYLQLFAEDEREGREWDLSLDELQSCVTAVPDEEAREELLTGLNKIIGRLSFPPLTPSQRLMYNAGYRMWQDTVDRLVSCSMMVRNIMGLPEVIMTEAIPEPEPPTTATTAQAKSDPKEEKKTKGKKSTSKDAKDDKGKKGGKKDRPKSKDLKGKAGKVTSQSPNKELQLVERDIGSKTPSSVRTVPTDNLDPATRKKYTEKMYGQVYELLAEMIDNMALAFEETKLSCI</sequence>
<feature type="coiled-coil region" evidence="1">
    <location>
        <begin position="78"/>
        <end position="105"/>
    </location>
</feature>
<feature type="region of interest" description="Disordered" evidence="2">
    <location>
        <begin position="737"/>
        <end position="832"/>
    </location>
</feature>
<organism evidence="3 4">
    <name type="scientific">Clavelina lepadiformis</name>
    <name type="common">Light-bulb sea squirt</name>
    <name type="synonym">Ascidia lepadiformis</name>
    <dbReference type="NCBI Taxonomy" id="159417"/>
    <lineage>
        <taxon>Eukaryota</taxon>
        <taxon>Metazoa</taxon>
        <taxon>Chordata</taxon>
        <taxon>Tunicata</taxon>
        <taxon>Ascidiacea</taxon>
        <taxon>Aplousobranchia</taxon>
        <taxon>Clavelinidae</taxon>
        <taxon>Clavelina</taxon>
    </lineage>
</organism>
<proteinExistence type="predicted"/>
<dbReference type="PANTHER" id="PTHR48421">
    <property type="entry name" value="MYCBP-ASSOCIATED PROTEIN"/>
    <property type="match status" value="1"/>
</dbReference>
<evidence type="ECO:0000313" key="3">
    <source>
        <dbReference type="EMBL" id="CAK8686371.1"/>
    </source>
</evidence>
<dbReference type="EMBL" id="CAWYQH010000102">
    <property type="protein sequence ID" value="CAK8686371.1"/>
    <property type="molecule type" value="Genomic_DNA"/>
</dbReference>
<protein>
    <recommendedName>
        <fullName evidence="5">MYCBP-associated protein</fullName>
    </recommendedName>
</protein>
<comment type="caution">
    <text evidence="3">The sequence shown here is derived from an EMBL/GenBank/DDBJ whole genome shotgun (WGS) entry which is preliminary data.</text>
</comment>
<feature type="region of interest" description="Disordered" evidence="2">
    <location>
        <begin position="1"/>
        <end position="70"/>
    </location>
</feature>
<name>A0ABP0G6A4_CLALP</name>
<dbReference type="Pfam" id="PF14646">
    <property type="entry name" value="MYCBPAP"/>
    <property type="match status" value="1"/>
</dbReference>
<accession>A0ABP0G6A4</accession>
<dbReference type="InterPro" id="IPR032707">
    <property type="entry name" value="MYCBPAP"/>
</dbReference>
<reference evidence="3 4" key="1">
    <citation type="submission" date="2024-02" db="EMBL/GenBank/DDBJ databases">
        <authorList>
            <person name="Daric V."/>
            <person name="Darras S."/>
        </authorList>
    </citation>
    <scope>NUCLEOTIDE SEQUENCE [LARGE SCALE GENOMIC DNA]</scope>
</reference>
<dbReference type="PANTHER" id="PTHR48421:SF1">
    <property type="entry name" value="MYCBP-ASSOCIATED PROTEIN"/>
    <property type="match status" value="1"/>
</dbReference>
<evidence type="ECO:0000313" key="4">
    <source>
        <dbReference type="Proteomes" id="UP001642483"/>
    </source>
</evidence>
<gene>
    <name evidence="3" type="ORF">CVLEPA_LOCUS18313</name>
</gene>